<proteinExistence type="predicted"/>
<protein>
    <submittedName>
        <fullName evidence="1">Uncharacterized protein</fullName>
    </submittedName>
</protein>
<comment type="caution">
    <text evidence="1">The sequence shown here is derived from an EMBL/GenBank/DDBJ whole genome shotgun (WGS) entry which is preliminary data.</text>
</comment>
<accession>A0A6G0VX36</accession>
<reference evidence="1 2" key="1">
    <citation type="submission" date="2019-08" db="EMBL/GenBank/DDBJ databases">
        <title>Whole genome of Aphis craccivora.</title>
        <authorList>
            <person name="Voronova N.V."/>
            <person name="Shulinski R.S."/>
            <person name="Bandarenka Y.V."/>
            <person name="Zhorov D.G."/>
            <person name="Warner D."/>
        </authorList>
    </citation>
    <scope>NUCLEOTIDE SEQUENCE [LARGE SCALE GENOMIC DNA]</scope>
    <source>
        <strain evidence="1">180601</strain>
        <tissue evidence="1">Whole Body</tissue>
    </source>
</reference>
<dbReference type="AlphaFoldDB" id="A0A6G0VX36"/>
<organism evidence="1 2">
    <name type="scientific">Aphis craccivora</name>
    <name type="common">Cowpea aphid</name>
    <dbReference type="NCBI Taxonomy" id="307492"/>
    <lineage>
        <taxon>Eukaryota</taxon>
        <taxon>Metazoa</taxon>
        <taxon>Ecdysozoa</taxon>
        <taxon>Arthropoda</taxon>
        <taxon>Hexapoda</taxon>
        <taxon>Insecta</taxon>
        <taxon>Pterygota</taxon>
        <taxon>Neoptera</taxon>
        <taxon>Paraneoptera</taxon>
        <taxon>Hemiptera</taxon>
        <taxon>Sternorrhyncha</taxon>
        <taxon>Aphidomorpha</taxon>
        <taxon>Aphidoidea</taxon>
        <taxon>Aphididae</taxon>
        <taxon>Aphidini</taxon>
        <taxon>Aphis</taxon>
        <taxon>Aphis</taxon>
    </lineage>
</organism>
<dbReference type="EMBL" id="VUJU01010877">
    <property type="protein sequence ID" value="KAF0712596.1"/>
    <property type="molecule type" value="Genomic_DNA"/>
</dbReference>
<sequence>MELIRQNVKLNIDNVDTESMKKPSRYGQLFPDNIRAIVVGPSGS</sequence>
<gene>
    <name evidence="1" type="ORF">FWK35_00024504</name>
</gene>
<evidence type="ECO:0000313" key="1">
    <source>
        <dbReference type="EMBL" id="KAF0712596.1"/>
    </source>
</evidence>
<name>A0A6G0VX36_APHCR</name>
<evidence type="ECO:0000313" key="2">
    <source>
        <dbReference type="Proteomes" id="UP000478052"/>
    </source>
</evidence>
<feature type="non-terminal residue" evidence="1">
    <location>
        <position position="44"/>
    </location>
</feature>
<keyword evidence="2" id="KW-1185">Reference proteome</keyword>
<dbReference type="Proteomes" id="UP000478052">
    <property type="component" value="Unassembled WGS sequence"/>
</dbReference>